<evidence type="ECO:0000313" key="1">
    <source>
        <dbReference type="EMBL" id="RHK04812.1"/>
    </source>
</evidence>
<sequence length="131" mass="14777">MDIKSFMMEVVGDTKEVILERFSAPFVIEAISETENDRLKKVHTNKRRSKSGNTVKELDTDKYGDALLARCVKTPDLHDAQLQAYYKTEGSATDTLKAMLLAGEYANLTKEVLELNGFNESEAELRDDVKE</sequence>
<dbReference type="Proteomes" id="UP000286288">
    <property type="component" value="Unassembled WGS sequence"/>
</dbReference>
<dbReference type="EMBL" id="QRMZ01000025">
    <property type="protein sequence ID" value="RHK04812.1"/>
    <property type="molecule type" value="Genomic_DNA"/>
</dbReference>
<protein>
    <submittedName>
        <fullName evidence="1">Phage portal protein</fullName>
    </submittedName>
</protein>
<dbReference type="RefSeq" id="WP_087664871.1">
    <property type="nucleotide sequence ID" value="NZ_WMHD01000029.1"/>
</dbReference>
<evidence type="ECO:0000313" key="2">
    <source>
        <dbReference type="Proteomes" id="UP000286288"/>
    </source>
</evidence>
<accession>A0A415EPV0</accession>
<organism evidence="1 2">
    <name type="scientific">Enterococcus casseliflavus</name>
    <name type="common">Enterococcus flavescens</name>
    <dbReference type="NCBI Taxonomy" id="37734"/>
    <lineage>
        <taxon>Bacteria</taxon>
        <taxon>Bacillati</taxon>
        <taxon>Bacillota</taxon>
        <taxon>Bacilli</taxon>
        <taxon>Lactobacillales</taxon>
        <taxon>Enterococcaceae</taxon>
        <taxon>Enterococcus</taxon>
    </lineage>
</organism>
<dbReference type="AlphaFoldDB" id="A0A415EPV0"/>
<proteinExistence type="predicted"/>
<name>A0A415EPV0_ENTCA</name>
<dbReference type="InterPro" id="IPR014986">
    <property type="entry name" value="XkdN-like"/>
</dbReference>
<reference evidence="1 2" key="1">
    <citation type="submission" date="2018-08" db="EMBL/GenBank/DDBJ databases">
        <title>A genome reference for cultivated species of the human gut microbiota.</title>
        <authorList>
            <person name="Zou Y."/>
            <person name="Xue W."/>
            <person name="Luo G."/>
        </authorList>
    </citation>
    <scope>NUCLEOTIDE SEQUENCE [LARGE SCALE GENOMIC DNA]</scope>
    <source>
        <strain evidence="1 2">AF48-16</strain>
    </source>
</reference>
<dbReference type="Pfam" id="PF08890">
    <property type="entry name" value="Phage_TAC_5"/>
    <property type="match status" value="1"/>
</dbReference>
<gene>
    <name evidence="1" type="ORF">DW084_15475</name>
</gene>
<dbReference type="InterPro" id="IPR038559">
    <property type="entry name" value="XkdN-like_sf"/>
</dbReference>
<dbReference type="Gene3D" id="3.30.2220.30">
    <property type="match status" value="1"/>
</dbReference>
<comment type="caution">
    <text evidence="1">The sequence shown here is derived from an EMBL/GenBank/DDBJ whole genome shotgun (WGS) entry which is preliminary data.</text>
</comment>